<accession>A0A6A6QWW1</accession>
<feature type="region of interest" description="Disordered" evidence="1">
    <location>
        <begin position="682"/>
        <end position="760"/>
    </location>
</feature>
<evidence type="ECO:0000256" key="1">
    <source>
        <dbReference type="SAM" id="MobiDB-lite"/>
    </source>
</evidence>
<feature type="compositionally biased region" description="Basic residues" evidence="1">
    <location>
        <begin position="338"/>
        <end position="348"/>
    </location>
</feature>
<feature type="compositionally biased region" description="Polar residues" evidence="1">
    <location>
        <begin position="701"/>
        <end position="711"/>
    </location>
</feature>
<dbReference type="GO" id="GO:0031261">
    <property type="term" value="C:DNA replication preinitiation complex"/>
    <property type="evidence" value="ECO:0007669"/>
    <property type="project" value="TreeGrafter"/>
</dbReference>
<dbReference type="GO" id="GO:0006270">
    <property type="term" value="P:DNA replication initiation"/>
    <property type="evidence" value="ECO:0007669"/>
    <property type="project" value="InterPro"/>
</dbReference>
<dbReference type="InterPro" id="IPR013948">
    <property type="entry name" value="DNA_replication_reg_Sld3_C"/>
</dbReference>
<evidence type="ECO:0000259" key="2">
    <source>
        <dbReference type="Pfam" id="PF08639"/>
    </source>
</evidence>
<feature type="region of interest" description="Disordered" evidence="1">
    <location>
        <begin position="529"/>
        <end position="587"/>
    </location>
</feature>
<reference evidence="3" key="1">
    <citation type="journal article" date="2020" name="Stud. Mycol.">
        <title>101 Dothideomycetes genomes: a test case for predicting lifestyles and emergence of pathogens.</title>
        <authorList>
            <person name="Haridas S."/>
            <person name="Albert R."/>
            <person name="Binder M."/>
            <person name="Bloem J."/>
            <person name="Labutti K."/>
            <person name="Salamov A."/>
            <person name="Andreopoulos B."/>
            <person name="Baker S."/>
            <person name="Barry K."/>
            <person name="Bills G."/>
            <person name="Bluhm B."/>
            <person name="Cannon C."/>
            <person name="Castanera R."/>
            <person name="Culley D."/>
            <person name="Daum C."/>
            <person name="Ezra D."/>
            <person name="Gonzalez J."/>
            <person name="Henrissat B."/>
            <person name="Kuo A."/>
            <person name="Liang C."/>
            <person name="Lipzen A."/>
            <person name="Lutzoni F."/>
            <person name="Magnuson J."/>
            <person name="Mondo S."/>
            <person name="Nolan M."/>
            <person name="Ohm R."/>
            <person name="Pangilinan J."/>
            <person name="Park H.-J."/>
            <person name="Ramirez L."/>
            <person name="Alfaro M."/>
            <person name="Sun H."/>
            <person name="Tritt A."/>
            <person name="Yoshinaga Y."/>
            <person name="Zwiers L.-H."/>
            <person name="Turgeon B."/>
            <person name="Goodwin S."/>
            <person name="Spatafora J."/>
            <person name="Crous P."/>
            <person name="Grigoriev I."/>
        </authorList>
    </citation>
    <scope>NUCLEOTIDE SEQUENCE</scope>
    <source>
        <strain evidence="3">CBS 269.34</strain>
    </source>
</reference>
<dbReference type="AlphaFoldDB" id="A0A6A6QWW1"/>
<protein>
    <recommendedName>
        <fullName evidence="2">DNA replication regulator Sld3 C-terminal domain-containing protein</fullName>
    </recommendedName>
</protein>
<dbReference type="OrthoDB" id="5395343at2759"/>
<dbReference type="Gene3D" id="1.20.58.2130">
    <property type="match status" value="1"/>
</dbReference>
<feature type="region of interest" description="Disordered" evidence="1">
    <location>
        <begin position="1"/>
        <end position="39"/>
    </location>
</feature>
<dbReference type="Pfam" id="PF08639">
    <property type="entry name" value="Sld3_STD"/>
    <property type="match status" value="1"/>
</dbReference>
<feature type="compositionally biased region" description="Basic and acidic residues" evidence="1">
    <location>
        <begin position="549"/>
        <end position="558"/>
    </location>
</feature>
<feature type="domain" description="DNA replication regulator Sld3 C-terminal" evidence="2">
    <location>
        <begin position="248"/>
        <end position="776"/>
    </location>
</feature>
<feature type="compositionally biased region" description="Low complexity" evidence="1">
    <location>
        <begin position="736"/>
        <end position="745"/>
    </location>
</feature>
<organism evidence="3 4">
    <name type="scientific">Lophium mytilinum</name>
    <dbReference type="NCBI Taxonomy" id="390894"/>
    <lineage>
        <taxon>Eukaryota</taxon>
        <taxon>Fungi</taxon>
        <taxon>Dikarya</taxon>
        <taxon>Ascomycota</taxon>
        <taxon>Pezizomycotina</taxon>
        <taxon>Dothideomycetes</taxon>
        <taxon>Pleosporomycetidae</taxon>
        <taxon>Mytilinidiales</taxon>
        <taxon>Mytilinidiaceae</taxon>
        <taxon>Lophium</taxon>
    </lineage>
</organism>
<dbReference type="PANTHER" id="PTHR28067:SF1">
    <property type="entry name" value="DNA REPLICATION REGULATOR SLD3"/>
    <property type="match status" value="1"/>
</dbReference>
<dbReference type="PANTHER" id="PTHR28067">
    <property type="entry name" value="DNA REPLICATION REGULATOR SLD3"/>
    <property type="match status" value="1"/>
</dbReference>
<gene>
    <name evidence="3" type="ORF">BU16DRAFT_509008</name>
</gene>
<feature type="region of interest" description="Disordered" evidence="1">
    <location>
        <begin position="324"/>
        <end position="348"/>
    </location>
</feature>
<sequence length="918" mass="101501">MLHARPEIPSNAPGLSSRRASQSTVETSKKRKRDSTTGVQSALRPFVIRPYPESIYDKPTTFTPLHLISRSHLPLTYLDTSVTANPSNRLFSSHIGALERDYVEADEEPEAPKILITRNEADKALYAVERVQKGVYGLCKLAAWLKEKDVSDAWDSNKNIISSTRRQVGNAHSGEEWWHAAAIERHVEAVSEERAPKRLRMSMLRPTPSTVEAAQPERTINDPRIQEAAQDATMDDIAPEELLSAQQICENLVAQYLDALYLSKTSLAYFAKGPMSRARAAVTSAEASSFTIYEFTAFLRSSILNHSAMEKKYREKLPEVVKSIPPGSFSDDENSPTKSRKGKAKKMRLGRDGMYPREDDYVKKWWISDISSPPRYGEETLDQRLKKRVGDLRIRETLAQLILMLEILALEALPAYKEPPVNDEVVDGETETQQESQAKPKKKRQKKVQDIKLLIDLLLDKLCIWQSVEQDEDVSYQAKGSKSGDALDANFSKSANGDRLRSFCVEVIVPFYMSRLPEQAVSINKRLGGPVAASPAKRKSIKPPTTSRKSGEPSESDPKKRRTLGRVATDTSMQPAHRPTPSLHRSATDSALLPGLKREASEVPLSAIPFQRSPSTASNRQALSQFNRLSKREVDLTTKSATALARISRQKRVEEELKDAISTLKKPQRGLAVGEYVEDAEKRGLGPANRSRKPANPTRKILQNVQVTATPRRSRKTKDVAQTPFRGSGFDDLPQSSSTSCIPSSAVRPSGSVIPGTEIQRTAPGTSLGIAETPSRGLDRKSLSFFNTGPQAQKGPPEFRLPAPIFEKKSAANGVIPHTPSKPKMRRKEIETESSEPAAIFSTPLKPSGANGLNVSRPEAIVFSTPVRKPTLESAVETFDETVPIMSPLGGSGRVAGMVEDKEKSIYDVLGWDDDDDL</sequence>
<keyword evidence="4" id="KW-1185">Reference proteome</keyword>
<dbReference type="InterPro" id="IPR042511">
    <property type="entry name" value="Sld3"/>
</dbReference>
<evidence type="ECO:0000313" key="3">
    <source>
        <dbReference type="EMBL" id="KAF2496163.1"/>
    </source>
</evidence>
<proteinExistence type="predicted"/>
<evidence type="ECO:0000313" key="4">
    <source>
        <dbReference type="Proteomes" id="UP000799750"/>
    </source>
</evidence>
<dbReference type="EMBL" id="MU004188">
    <property type="protein sequence ID" value="KAF2496163.1"/>
    <property type="molecule type" value="Genomic_DNA"/>
</dbReference>
<name>A0A6A6QWW1_9PEZI</name>
<feature type="region of interest" description="Disordered" evidence="1">
    <location>
        <begin position="421"/>
        <end position="443"/>
    </location>
</feature>
<dbReference type="Proteomes" id="UP000799750">
    <property type="component" value="Unassembled WGS sequence"/>
</dbReference>